<feature type="non-terminal residue" evidence="3">
    <location>
        <position position="1"/>
    </location>
</feature>
<dbReference type="InterPro" id="IPR013783">
    <property type="entry name" value="Ig-like_fold"/>
</dbReference>
<gene>
    <name evidence="3" type="ORF">AAV32_04505</name>
</gene>
<feature type="compositionally biased region" description="Polar residues" evidence="1">
    <location>
        <begin position="230"/>
        <end position="245"/>
    </location>
</feature>
<dbReference type="SUPFAM" id="SSF82171">
    <property type="entry name" value="DPP6 N-terminal domain-like"/>
    <property type="match status" value="1"/>
</dbReference>
<feature type="compositionally biased region" description="Polar residues" evidence="1">
    <location>
        <begin position="132"/>
        <end position="147"/>
    </location>
</feature>
<organism evidence="3 4">
    <name type="scientific">Kerstersia gyiorum</name>
    <dbReference type="NCBI Taxonomy" id="206506"/>
    <lineage>
        <taxon>Bacteria</taxon>
        <taxon>Pseudomonadati</taxon>
        <taxon>Pseudomonadota</taxon>
        <taxon>Betaproteobacteria</taxon>
        <taxon>Burkholderiales</taxon>
        <taxon>Alcaligenaceae</taxon>
        <taxon>Kerstersia</taxon>
    </lineage>
</organism>
<dbReference type="PATRIC" id="fig|206506.3.peg.975"/>
<dbReference type="Gene3D" id="2.60.40.10">
    <property type="entry name" value="Immunoglobulins"/>
    <property type="match status" value="4"/>
</dbReference>
<feature type="compositionally biased region" description="Polar residues" evidence="1">
    <location>
        <begin position="329"/>
        <end position="343"/>
    </location>
</feature>
<dbReference type="NCBIfam" id="NF033510">
    <property type="entry name" value="Ca_tandemer"/>
    <property type="match status" value="2"/>
</dbReference>
<keyword evidence="4" id="KW-1185">Reference proteome</keyword>
<reference evidence="3 4" key="1">
    <citation type="submission" date="2015-04" db="EMBL/GenBank/DDBJ databases">
        <title>Genome sequence of Kerstersia gyiorum CG1.</title>
        <authorList>
            <person name="Greninger A.L."/>
            <person name="Kozyreva V."/>
            <person name="Chaturvedi V."/>
        </authorList>
    </citation>
    <scope>NUCLEOTIDE SEQUENCE [LARGE SCALE GENOMIC DNA]</scope>
    <source>
        <strain evidence="3 4">CG1</strain>
    </source>
</reference>
<feature type="domain" description="Bacterial Ig" evidence="2">
    <location>
        <begin position="52"/>
        <end position="140"/>
    </location>
</feature>
<feature type="domain" description="Bacterial Ig" evidence="2">
    <location>
        <begin position="150"/>
        <end position="238"/>
    </location>
</feature>
<evidence type="ECO:0000313" key="3">
    <source>
        <dbReference type="EMBL" id="KKO72353.1"/>
    </source>
</evidence>
<dbReference type="Pfam" id="PF17936">
    <property type="entry name" value="Big_6"/>
    <property type="match status" value="5"/>
</dbReference>
<feature type="region of interest" description="Disordered" evidence="1">
    <location>
        <begin position="126"/>
        <end position="153"/>
    </location>
</feature>
<dbReference type="AlphaFoldDB" id="A0A171KTY6"/>
<dbReference type="EMBL" id="LBNE01000002">
    <property type="protein sequence ID" value="KKO72353.1"/>
    <property type="molecule type" value="Genomic_DNA"/>
</dbReference>
<feature type="domain" description="Bacterial Ig" evidence="2">
    <location>
        <begin position="248"/>
        <end position="336"/>
    </location>
</feature>
<feature type="domain" description="Bacterial Ig" evidence="2">
    <location>
        <begin position="2"/>
        <end position="42"/>
    </location>
</feature>
<dbReference type="RefSeq" id="WP_202969522.1">
    <property type="nucleotide sequence ID" value="NZ_LBNE01000002.1"/>
</dbReference>
<dbReference type="Proteomes" id="UP000078084">
    <property type="component" value="Unassembled WGS sequence"/>
</dbReference>
<accession>A0A171KTY6</accession>
<name>A0A171KTY6_9BURK</name>
<evidence type="ECO:0000313" key="4">
    <source>
        <dbReference type="Proteomes" id="UP000078084"/>
    </source>
</evidence>
<feature type="region of interest" description="Disordered" evidence="1">
    <location>
        <begin position="27"/>
        <end position="97"/>
    </location>
</feature>
<proteinExistence type="predicted"/>
<feature type="domain" description="Bacterial Ig" evidence="2">
    <location>
        <begin position="346"/>
        <end position="434"/>
    </location>
</feature>
<feature type="region of interest" description="Disordered" evidence="1">
    <location>
        <begin position="225"/>
        <end position="251"/>
    </location>
</feature>
<protein>
    <recommendedName>
        <fullName evidence="2">Bacterial Ig domain-containing protein</fullName>
    </recommendedName>
</protein>
<sequence>QVGADGSFSVVVEPAPAAGTEIQVSLKDAAGNESDATTVTAPGTPTNPDTEAPAAPTDVAFAEDGKTLTGKGETGATVVLKDKDGNPVLGADGQPVTGQVGADGSFSVVVEPAPAAGTEIQVSLKDAAGNESDATTVTAPGTPTNPDTEAPEAPTDVAFAEDGKTLTGKGEAGATVVLKDKDGNPVLGADGQPVTGQVGADGSFSVVVEPAPAAGTEIQVSLKDAAGNESDATTVTAPGTPTNPDTEAPEAPTDVAFAEDGKTLTGKGETGATVVLKDKDGNLVKDANGQVVTAQVGANGEFAVVFEPAPAAGTEFHVSLKDAAGNESDPASVTAPGTPTNPDTEAPDAPTDVAFLPDGKTLTGKGEAGATVILKDKDGNAVQDGNGHDLTGKVDADGNFVVVFNAPPAAGTEFKVSLQDEAGNESDPASAVAPGEPARIQANDDAQDASMAIAVGPKNVSSDSAYAKSDLSLNLLKVGLNKVLGVDLLDLNLLTGTSSFDINVGSGQTHTVGFKVKAGGVLGLLTTVSVHIYYELPDGQWAPYQSFKDKFIGINLLGLSPSVKIDGVVLPEGKYKVLVEETGGISLLETIKVSTTSYLVTDINTAGPDDITVEAVSGNVMQDDATYDSTRLNTVNGKAVAADGSTEIEGQYGVLTVHADGSYSYQAFADTANVGKSDVFVYEIYDADRNQSSQAKLTIDIKGEVVEPAAAKAAVFEHDVTDDAGAADVVADQADDADEGHEGGSQDAVSQGEDGSLVLDLLQAAETQQADTPAADAGTPLLSDSGIDLDGLLQDTPAAAGGVVDGVEEAFAAPVAATATPEIGIDDAIAAGPASVSLDDLLQQNALVY</sequence>
<feature type="region of interest" description="Disordered" evidence="1">
    <location>
        <begin position="321"/>
        <end position="353"/>
    </location>
</feature>
<evidence type="ECO:0000259" key="2">
    <source>
        <dbReference type="Pfam" id="PF17936"/>
    </source>
</evidence>
<comment type="caution">
    <text evidence="3">The sequence shown here is derived from an EMBL/GenBank/DDBJ whole genome shotgun (WGS) entry which is preliminary data.</text>
</comment>
<dbReference type="NCBIfam" id="TIGR01965">
    <property type="entry name" value="VCBS_repeat"/>
    <property type="match status" value="1"/>
</dbReference>
<feature type="compositionally biased region" description="Polar residues" evidence="1">
    <location>
        <begin position="34"/>
        <end position="49"/>
    </location>
</feature>
<dbReference type="InterPro" id="IPR010221">
    <property type="entry name" value="VCBS_dom"/>
</dbReference>
<dbReference type="InterPro" id="IPR041498">
    <property type="entry name" value="Big_6"/>
</dbReference>
<dbReference type="STRING" id="206506.AAV32_04505"/>
<evidence type="ECO:0000256" key="1">
    <source>
        <dbReference type="SAM" id="MobiDB-lite"/>
    </source>
</evidence>